<comment type="function">
    <text evidence="16">Catalyzes the exchange of ADP and ATP across the membrane.</text>
</comment>
<keyword evidence="8" id="KW-0999">Mitochondrion inner membrane</keyword>
<evidence type="ECO:0000256" key="5">
    <source>
        <dbReference type="ARBA" id="ARBA00022449"/>
    </source>
</evidence>
<dbReference type="PROSITE" id="PS50920">
    <property type="entry name" value="SOLCAR"/>
    <property type="match status" value="1"/>
</dbReference>
<dbReference type="GO" id="GO:0005743">
    <property type="term" value="C:mitochondrial inner membrane"/>
    <property type="evidence" value="ECO:0007669"/>
    <property type="project" value="UniProtKB-SubCell"/>
</dbReference>
<dbReference type="InterPro" id="IPR002113">
    <property type="entry name" value="ADT_euk_type"/>
</dbReference>
<gene>
    <name evidence="19" type="ORF">niasHT_028157</name>
</gene>
<keyword evidence="10" id="KW-0496">Mitochondrion</keyword>
<dbReference type="GO" id="GO:0005471">
    <property type="term" value="F:ATP:ADP antiporter activity"/>
    <property type="evidence" value="ECO:0007669"/>
    <property type="project" value="UniProtKB-UniRule"/>
</dbReference>
<dbReference type="Gene3D" id="1.50.40.10">
    <property type="entry name" value="Mitochondrial carrier domain"/>
    <property type="match status" value="1"/>
</dbReference>
<proteinExistence type="inferred from homology"/>
<comment type="subunit">
    <text evidence="3 16">Monomer.</text>
</comment>
<accession>A0ABD2JNU3</accession>
<evidence type="ECO:0000256" key="15">
    <source>
        <dbReference type="RuleBase" id="RU000488"/>
    </source>
</evidence>
<keyword evidence="4 15" id="KW-0813">Transport</keyword>
<dbReference type="EMBL" id="JBICBT010000924">
    <property type="protein sequence ID" value="KAL3092279.1"/>
    <property type="molecule type" value="Genomic_DNA"/>
</dbReference>
<evidence type="ECO:0000313" key="20">
    <source>
        <dbReference type="Proteomes" id="UP001620626"/>
    </source>
</evidence>
<dbReference type="Proteomes" id="UP001620626">
    <property type="component" value="Unassembled WGS sequence"/>
</dbReference>
<evidence type="ECO:0000256" key="17">
    <source>
        <dbReference type="SAM" id="MobiDB-lite"/>
    </source>
</evidence>
<keyword evidence="5" id="KW-0050">Antiport</keyword>
<evidence type="ECO:0000256" key="6">
    <source>
        <dbReference type="ARBA" id="ARBA00022692"/>
    </source>
</evidence>
<keyword evidence="11 14" id="KW-0472">Membrane</keyword>
<dbReference type="InterPro" id="IPR023395">
    <property type="entry name" value="MCP_dom_sf"/>
</dbReference>
<keyword evidence="9" id="KW-1133">Transmembrane helix</keyword>
<dbReference type="Pfam" id="PF00153">
    <property type="entry name" value="Mito_carr"/>
    <property type="match status" value="1"/>
</dbReference>
<feature type="domain" description="RYYR-CCHC" evidence="18">
    <location>
        <begin position="256"/>
        <end position="333"/>
    </location>
</feature>
<evidence type="ECO:0000256" key="11">
    <source>
        <dbReference type="ARBA" id="ARBA00023136"/>
    </source>
</evidence>
<feature type="repeat" description="Solcar" evidence="14">
    <location>
        <begin position="21"/>
        <end position="109"/>
    </location>
</feature>
<evidence type="ECO:0000256" key="12">
    <source>
        <dbReference type="ARBA" id="ARBA00024143"/>
    </source>
</evidence>
<comment type="function">
    <text evidence="13">ADP:ATP antiporter that mediates import of ADP into the mitochondrial matrix for ATP synthesis, and export of ATP out to fuel the cell. Cycles between the cytoplasmic-open state (c-state) and the matrix-open state (m-state): operates by the alternating access mechanism with a single substrate-binding site intermittently exposed to either the cytosolic (c-state) or matrix (m-state) side of the inner mitochondrial membrane.</text>
</comment>
<evidence type="ECO:0000256" key="14">
    <source>
        <dbReference type="PROSITE-ProRule" id="PRU00282"/>
    </source>
</evidence>
<evidence type="ECO:0000256" key="3">
    <source>
        <dbReference type="ARBA" id="ARBA00011245"/>
    </source>
</evidence>
<dbReference type="SUPFAM" id="SSF103506">
    <property type="entry name" value="Mitochondrial carrier"/>
    <property type="match status" value="1"/>
</dbReference>
<keyword evidence="20" id="KW-1185">Reference proteome</keyword>
<evidence type="ECO:0000256" key="1">
    <source>
        <dbReference type="ARBA" id="ARBA00004448"/>
    </source>
</evidence>
<comment type="caution">
    <text evidence="19">The sequence shown here is derived from an EMBL/GenBank/DDBJ whole genome shotgun (WGS) entry which is preliminary data.</text>
</comment>
<keyword evidence="6 14" id="KW-0812">Transmembrane</keyword>
<evidence type="ECO:0000256" key="13">
    <source>
        <dbReference type="ARBA" id="ARBA00045250"/>
    </source>
</evidence>
<protein>
    <recommendedName>
        <fullName evidence="16">ADP/ATP translocase</fullName>
    </recommendedName>
    <alternativeName>
        <fullName evidence="16">ADP,ATP carrier protein</fullName>
    </alternativeName>
</protein>
<dbReference type="PRINTS" id="PR00926">
    <property type="entry name" value="MITOCARRIER"/>
</dbReference>
<evidence type="ECO:0000256" key="10">
    <source>
        <dbReference type="ARBA" id="ARBA00023128"/>
    </source>
</evidence>
<evidence type="ECO:0000259" key="18">
    <source>
        <dbReference type="Pfam" id="PF23674"/>
    </source>
</evidence>
<dbReference type="AlphaFoldDB" id="A0ABD2JNU3"/>
<dbReference type="Pfam" id="PF23674">
    <property type="entry name" value="RYYR-CCHC"/>
    <property type="match status" value="1"/>
</dbReference>
<evidence type="ECO:0000313" key="19">
    <source>
        <dbReference type="EMBL" id="KAL3092279.1"/>
    </source>
</evidence>
<dbReference type="InterPro" id="IPR002067">
    <property type="entry name" value="MCP"/>
</dbReference>
<dbReference type="PANTHER" id="PTHR45635">
    <property type="entry name" value="ADP,ATP CARRIER PROTEIN 1-RELATED-RELATED"/>
    <property type="match status" value="1"/>
</dbReference>
<evidence type="ECO:0000256" key="7">
    <source>
        <dbReference type="ARBA" id="ARBA00022737"/>
    </source>
</evidence>
<dbReference type="PANTHER" id="PTHR45635:SF14">
    <property type="entry name" value="ADP_ATP TRANSLOCASE"/>
    <property type="match status" value="1"/>
</dbReference>
<comment type="similarity">
    <text evidence="2 15">Belongs to the mitochondrial carrier (TC 2.A.29) family.</text>
</comment>
<comment type="catalytic activity">
    <reaction evidence="12">
        <text>ADP(in) + ATP(out) = ADP(out) + ATP(in)</text>
        <dbReference type="Rhea" id="RHEA:34999"/>
        <dbReference type="ChEBI" id="CHEBI:30616"/>
        <dbReference type="ChEBI" id="CHEBI:456216"/>
    </reaction>
    <physiologicalReaction direction="left-to-right" evidence="12">
        <dbReference type="Rhea" id="RHEA:35000"/>
    </physiologicalReaction>
</comment>
<keyword evidence="7" id="KW-0677">Repeat</keyword>
<evidence type="ECO:0000256" key="2">
    <source>
        <dbReference type="ARBA" id="ARBA00006375"/>
    </source>
</evidence>
<dbReference type="InterPro" id="IPR057001">
    <property type="entry name" value="RYYR-CCHC"/>
</dbReference>
<feature type="region of interest" description="Disordered" evidence="17">
    <location>
        <begin position="416"/>
        <end position="444"/>
    </location>
</feature>
<comment type="subcellular location">
    <subcellularLocation>
        <location evidence="16">Membrane</location>
        <topology evidence="16">Multi-pass membrane protein</topology>
    </subcellularLocation>
    <subcellularLocation>
        <location evidence="1">Mitochondrion inner membrane</location>
        <topology evidence="1">Multi-pass membrane protein</topology>
    </subcellularLocation>
</comment>
<evidence type="ECO:0000256" key="16">
    <source>
        <dbReference type="RuleBase" id="RU368008"/>
    </source>
</evidence>
<evidence type="ECO:0000256" key="9">
    <source>
        <dbReference type="ARBA" id="ARBA00022989"/>
    </source>
</evidence>
<dbReference type="InterPro" id="IPR018108">
    <property type="entry name" value="MCP_transmembrane"/>
</dbReference>
<evidence type="ECO:0000256" key="4">
    <source>
        <dbReference type="ARBA" id="ARBA00022448"/>
    </source>
</evidence>
<sequence>MFENKSEGGAQKKKSGGFNTKKFLLDLASGGTAAAVSKTAVARIERVKLQICFNSHHRGQTLQRHHRRPRSYAKREGFLSLWRGNLPNVIRYFPTQALNFAFKDTYKPIFTQNYVHLMEMRPDQIQEAIAGAAPLHDPVPAPPDYNSNREDVQDASIHITADKRYKGIIDVLVRMPKEAFFRCGVETTTLWTWRVRVWQFFLAMDVIPPEKLPPPVKTPISAPSSFDSPPKTYRNPPEKEEKKPNKFPPPDAPQVRLELSAKLAPTILVLDDEHGMKRQYRLTNRSRDGRKLYFRCSRCDTLIKKDGHQFGVNLVLVGWPIVNERFPQHHPLCVPKPLEEVLVQQVDRTSRRELKYASVCITADKRYKGIIDVFVRVPKEQGFLSLWRVHYLLGFARAHFAANYLSLMEIRPDQMPAPAPLRDPTHAPADYNSNRANVRPNKIN</sequence>
<dbReference type="PRINTS" id="PR00927">
    <property type="entry name" value="ADPTRNSLCASE"/>
</dbReference>
<reference evidence="19 20" key="1">
    <citation type="submission" date="2024-10" db="EMBL/GenBank/DDBJ databases">
        <authorList>
            <person name="Kim D."/>
        </authorList>
    </citation>
    <scope>NUCLEOTIDE SEQUENCE [LARGE SCALE GENOMIC DNA]</scope>
    <source>
        <strain evidence="19">BH-2024</strain>
    </source>
</reference>
<feature type="region of interest" description="Disordered" evidence="17">
    <location>
        <begin position="212"/>
        <end position="252"/>
    </location>
</feature>
<organism evidence="19 20">
    <name type="scientific">Heterodera trifolii</name>
    <dbReference type="NCBI Taxonomy" id="157864"/>
    <lineage>
        <taxon>Eukaryota</taxon>
        <taxon>Metazoa</taxon>
        <taxon>Ecdysozoa</taxon>
        <taxon>Nematoda</taxon>
        <taxon>Chromadorea</taxon>
        <taxon>Rhabditida</taxon>
        <taxon>Tylenchina</taxon>
        <taxon>Tylenchomorpha</taxon>
        <taxon>Tylenchoidea</taxon>
        <taxon>Heteroderidae</taxon>
        <taxon>Heteroderinae</taxon>
        <taxon>Heterodera</taxon>
    </lineage>
</organism>
<name>A0ABD2JNU3_9BILA</name>
<evidence type="ECO:0000256" key="8">
    <source>
        <dbReference type="ARBA" id="ARBA00022792"/>
    </source>
</evidence>